<evidence type="ECO:0000313" key="1">
    <source>
        <dbReference type="EMBL" id="ORX70160.1"/>
    </source>
</evidence>
<dbReference type="GeneID" id="63800221"/>
<evidence type="ECO:0000313" key="2">
    <source>
        <dbReference type="Proteomes" id="UP000193922"/>
    </source>
</evidence>
<dbReference type="AlphaFoldDB" id="A0A1Y1W9E5"/>
<proteinExistence type="predicted"/>
<gene>
    <name evidence="1" type="ORF">DL89DRAFT_153188</name>
</gene>
<dbReference type="Proteomes" id="UP000193922">
    <property type="component" value="Unassembled WGS sequence"/>
</dbReference>
<comment type="caution">
    <text evidence="1">The sequence shown here is derived from an EMBL/GenBank/DDBJ whole genome shotgun (WGS) entry which is preliminary data.</text>
</comment>
<dbReference type="EMBL" id="MCFD01000006">
    <property type="protein sequence ID" value="ORX70160.1"/>
    <property type="molecule type" value="Genomic_DNA"/>
</dbReference>
<organism evidence="1 2">
    <name type="scientific">Linderina pennispora</name>
    <dbReference type="NCBI Taxonomy" id="61395"/>
    <lineage>
        <taxon>Eukaryota</taxon>
        <taxon>Fungi</taxon>
        <taxon>Fungi incertae sedis</taxon>
        <taxon>Zoopagomycota</taxon>
        <taxon>Kickxellomycotina</taxon>
        <taxon>Kickxellomycetes</taxon>
        <taxon>Kickxellales</taxon>
        <taxon>Kickxellaceae</taxon>
        <taxon>Linderina</taxon>
    </lineage>
</organism>
<dbReference type="OrthoDB" id="5570647at2759"/>
<reference evidence="1 2" key="1">
    <citation type="submission" date="2016-07" db="EMBL/GenBank/DDBJ databases">
        <title>Pervasive Adenine N6-methylation of Active Genes in Fungi.</title>
        <authorList>
            <consortium name="DOE Joint Genome Institute"/>
            <person name="Mondo S.J."/>
            <person name="Dannebaum R.O."/>
            <person name="Kuo R.C."/>
            <person name="Labutti K."/>
            <person name="Haridas S."/>
            <person name="Kuo A."/>
            <person name="Salamov A."/>
            <person name="Ahrendt S.R."/>
            <person name="Lipzen A."/>
            <person name="Sullivan W."/>
            <person name="Andreopoulos W.B."/>
            <person name="Clum A."/>
            <person name="Lindquist E."/>
            <person name="Daum C."/>
            <person name="Ramamoorthy G.K."/>
            <person name="Gryganskyi A."/>
            <person name="Culley D."/>
            <person name="Magnuson J.K."/>
            <person name="James T.Y."/>
            <person name="O'Malley M.A."/>
            <person name="Stajich J.E."/>
            <person name="Spatafora J.W."/>
            <person name="Visel A."/>
            <person name="Grigoriev I.V."/>
        </authorList>
    </citation>
    <scope>NUCLEOTIDE SEQUENCE [LARGE SCALE GENOMIC DNA]</scope>
    <source>
        <strain evidence="1 2">ATCC 12442</strain>
    </source>
</reference>
<protein>
    <submittedName>
        <fullName evidence="1">Uncharacterized protein</fullName>
    </submittedName>
</protein>
<name>A0A1Y1W9E5_9FUNG</name>
<accession>A0A1Y1W9E5</accession>
<keyword evidence="2" id="KW-1185">Reference proteome</keyword>
<dbReference type="RefSeq" id="XP_040743798.1">
    <property type="nucleotide sequence ID" value="XM_040883573.1"/>
</dbReference>
<sequence>MLQDQGKGHVRERAVLHRVFASADLTKQLLRDVGRLLAVTRDHRLADLWRALCHTYVTSETQHAFDEATGGIGEAFGESSGSLRAMWRVVVRARQSPQEEMAAAWLAVFATASDAFPGSLLANLFGIASNRGLETQQVVAREMALDVAAFFTAPFAAASAARAQVLQSL</sequence>